<organism evidence="2 3">
    <name type="scientific">Roseivirga thermotolerans</name>
    <dbReference type="NCBI Taxonomy" id="1758176"/>
    <lineage>
        <taxon>Bacteria</taxon>
        <taxon>Pseudomonadati</taxon>
        <taxon>Bacteroidota</taxon>
        <taxon>Cytophagia</taxon>
        <taxon>Cytophagales</taxon>
        <taxon>Roseivirgaceae</taxon>
        <taxon>Roseivirga</taxon>
    </lineage>
</organism>
<reference evidence="3" key="1">
    <citation type="journal article" date="2019" name="Int. J. Syst. Evol. Microbiol.">
        <title>The Global Catalogue of Microorganisms (GCM) 10K type strain sequencing project: providing services to taxonomists for standard genome sequencing and annotation.</title>
        <authorList>
            <consortium name="The Broad Institute Genomics Platform"/>
            <consortium name="The Broad Institute Genome Sequencing Center for Infectious Disease"/>
            <person name="Wu L."/>
            <person name="Ma J."/>
        </authorList>
    </citation>
    <scope>NUCLEOTIDE SEQUENCE [LARGE SCALE GENOMIC DNA]</scope>
    <source>
        <strain evidence="3">CGMCC 1.15111</strain>
    </source>
</reference>
<dbReference type="Proteomes" id="UP000658258">
    <property type="component" value="Unassembled WGS sequence"/>
</dbReference>
<accession>A0ABQ3IDX5</accession>
<sequence length="225" mass="26672">MIEDKLHSAWKAQNSDDLVLRIFKEVKHQKAERVIDRTKLNTWLFLFYNLVMLGWSTMVLWSHKQVIAVVMGAVLLWLLSGWVAYLNIKQLQGMYSLNVALPIAKYQKKIERLKLERIRHNRLIFYSCIVYFWSLIITLFEWDIANALVNTWQKSPLTVWAHVFLLVSWFPFAHWLLSKYDKPGNGVMWQKLAKQSFLTDLSINFSLNKVLNHLQELETFENNES</sequence>
<comment type="caution">
    <text evidence="2">The sequence shown here is derived from an EMBL/GenBank/DDBJ whole genome shotgun (WGS) entry which is preliminary data.</text>
</comment>
<keyword evidence="1" id="KW-0472">Membrane</keyword>
<gene>
    <name evidence="2" type="ORF">GCM10011340_32000</name>
</gene>
<feature type="transmembrane region" description="Helical" evidence="1">
    <location>
        <begin position="123"/>
        <end position="145"/>
    </location>
</feature>
<proteinExistence type="predicted"/>
<dbReference type="EMBL" id="BNAG01000004">
    <property type="protein sequence ID" value="GHE73080.1"/>
    <property type="molecule type" value="Genomic_DNA"/>
</dbReference>
<keyword evidence="1" id="KW-0812">Transmembrane</keyword>
<evidence type="ECO:0000313" key="2">
    <source>
        <dbReference type="EMBL" id="GHE73080.1"/>
    </source>
</evidence>
<name>A0ABQ3IDX5_9BACT</name>
<keyword evidence="1" id="KW-1133">Transmembrane helix</keyword>
<feature type="transmembrane region" description="Helical" evidence="1">
    <location>
        <begin position="157"/>
        <end position="177"/>
    </location>
</feature>
<evidence type="ECO:0000313" key="3">
    <source>
        <dbReference type="Proteomes" id="UP000658258"/>
    </source>
</evidence>
<evidence type="ECO:0000256" key="1">
    <source>
        <dbReference type="SAM" id="Phobius"/>
    </source>
</evidence>
<feature type="transmembrane region" description="Helical" evidence="1">
    <location>
        <begin position="67"/>
        <end position="88"/>
    </location>
</feature>
<protein>
    <recommendedName>
        <fullName evidence="4">2TM domain-containing protein</fullName>
    </recommendedName>
</protein>
<feature type="transmembrane region" description="Helical" evidence="1">
    <location>
        <begin position="40"/>
        <end position="61"/>
    </location>
</feature>
<evidence type="ECO:0008006" key="4">
    <source>
        <dbReference type="Google" id="ProtNLM"/>
    </source>
</evidence>
<keyword evidence="3" id="KW-1185">Reference proteome</keyword>
<dbReference type="RefSeq" id="WP_189631295.1">
    <property type="nucleotide sequence ID" value="NZ_BNAG01000004.1"/>
</dbReference>